<reference evidence="3 4" key="1">
    <citation type="submission" date="2015-01" db="EMBL/GenBank/DDBJ databases">
        <title>Evolution of Trichinella species and genotypes.</title>
        <authorList>
            <person name="Korhonen P.K."/>
            <person name="Edoardo P."/>
            <person name="Giuseppe L.R."/>
            <person name="Gasser R.B."/>
        </authorList>
    </citation>
    <scope>NUCLEOTIDE SEQUENCE [LARGE SCALE GENOMIC DNA]</scope>
    <source>
        <strain evidence="3">ISS1029</strain>
    </source>
</reference>
<name>A0A0V1GUQ6_9BILA</name>
<gene>
    <name evidence="2" type="ORF">T11_14920</name>
    <name evidence="3" type="ORF">T11_17945</name>
</gene>
<proteinExistence type="predicted"/>
<comment type="caution">
    <text evidence="3">The sequence shown here is derived from an EMBL/GenBank/DDBJ whole genome shotgun (WGS) entry which is preliminary data.</text>
</comment>
<protein>
    <submittedName>
        <fullName evidence="3">Uncharacterized protein</fullName>
    </submittedName>
</protein>
<feature type="signal peptide" evidence="1">
    <location>
        <begin position="1"/>
        <end position="23"/>
    </location>
</feature>
<evidence type="ECO:0000313" key="3">
    <source>
        <dbReference type="EMBL" id="KRZ01699.1"/>
    </source>
</evidence>
<dbReference type="EMBL" id="JYDP01000408">
    <property type="protein sequence ID" value="KRZ00718.1"/>
    <property type="molecule type" value="Genomic_DNA"/>
</dbReference>
<dbReference type="AlphaFoldDB" id="A0A0V1GUQ6"/>
<accession>A0A0V1GUQ6</accession>
<evidence type="ECO:0000313" key="4">
    <source>
        <dbReference type="Proteomes" id="UP000055024"/>
    </source>
</evidence>
<dbReference type="Proteomes" id="UP000055024">
    <property type="component" value="Unassembled WGS sequence"/>
</dbReference>
<dbReference type="EMBL" id="JYDP01000267">
    <property type="protein sequence ID" value="KRZ01699.1"/>
    <property type="molecule type" value="Genomic_DNA"/>
</dbReference>
<evidence type="ECO:0000256" key="1">
    <source>
        <dbReference type="SAM" id="SignalP"/>
    </source>
</evidence>
<keyword evidence="1" id="KW-0732">Signal</keyword>
<keyword evidence="4" id="KW-1185">Reference proteome</keyword>
<feature type="chain" id="PRO_5007438250" evidence="1">
    <location>
        <begin position="24"/>
        <end position="60"/>
    </location>
</feature>
<evidence type="ECO:0000313" key="2">
    <source>
        <dbReference type="EMBL" id="KRZ00718.1"/>
    </source>
</evidence>
<organism evidence="3 4">
    <name type="scientific">Trichinella zimbabwensis</name>
    <dbReference type="NCBI Taxonomy" id="268475"/>
    <lineage>
        <taxon>Eukaryota</taxon>
        <taxon>Metazoa</taxon>
        <taxon>Ecdysozoa</taxon>
        <taxon>Nematoda</taxon>
        <taxon>Enoplea</taxon>
        <taxon>Dorylaimia</taxon>
        <taxon>Trichinellida</taxon>
        <taxon>Trichinellidae</taxon>
        <taxon>Trichinella</taxon>
    </lineage>
</organism>
<sequence length="60" mass="6988">MEFKILNFISVLSCLMSETTVSAHSVEQYLLDCCNDSSQETDESNIRYGRESEIFWVLKF</sequence>